<protein>
    <submittedName>
        <fullName evidence="1">Uncharacterized protein</fullName>
    </submittedName>
</protein>
<proteinExistence type="predicted"/>
<evidence type="ECO:0000313" key="1">
    <source>
        <dbReference type="EMBL" id="DAD74237.1"/>
    </source>
</evidence>
<dbReference type="EMBL" id="BK014756">
    <property type="protein sequence ID" value="DAD74237.1"/>
    <property type="molecule type" value="Genomic_DNA"/>
</dbReference>
<sequence length="145" mass="16943">MRDYTQEELIKRADEIFELVKDKQDDYNRAIRTDMSTLCLVNLALNYMPYQGDFVMGSRSRWLRVGNARVNAREGISAGSLDIVPTDIKPTHSNDELAELIANDTFVCFYDNTDWAGIEMRVFTRKSVDDERWDAMLVRMRYNDK</sequence>
<accession>A0A8S5LW04</accession>
<organism evidence="1">
    <name type="scientific">Myoviridae sp. cto1k8</name>
    <dbReference type="NCBI Taxonomy" id="2826694"/>
    <lineage>
        <taxon>Viruses</taxon>
        <taxon>Duplodnaviria</taxon>
        <taxon>Heunggongvirae</taxon>
        <taxon>Uroviricota</taxon>
        <taxon>Caudoviricetes</taxon>
    </lineage>
</organism>
<reference evidence="1" key="1">
    <citation type="journal article" date="2021" name="Proc. Natl. Acad. Sci. U.S.A.">
        <title>A Catalog of Tens of Thousands of Viruses from Human Metagenomes Reveals Hidden Associations with Chronic Diseases.</title>
        <authorList>
            <person name="Tisza M.J."/>
            <person name="Buck C.B."/>
        </authorList>
    </citation>
    <scope>NUCLEOTIDE SEQUENCE</scope>
    <source>
        <strain evidence="1">Cto1k8</strain>
    </source>
</reference>
<name>A0A8S5LW04_9CAUD</name>